<name>A0A0P8WQ98_9CLOT</name>
<proteinExistence type="predicted"/>
<dbReference type="Proteomes" id="UP000050326">
    <property type="component" value="Unassembled WGS sequence"/>
</dbReference>
<dbReference type="InterPro" id="IPR009875">
    <property type="entry name" value="PilZ_domain"/>
</dbReference>
<gene>
    <name evidence="2" type="ORF">OXPF_18020</name>
</gene>
<feature type="domain" description="PilZ" evidence="1">
    <location>
        <begin position="8"/>
        <end position="115"/>
    </location>
</feature>
<dbReference type="Pfam" id="PF07238">
    <property type="entry name" value="PilZ"/>
    <property type="match status" value="1"/>
</dbReference>
<keyword evidence="3" id="KW-1185">Reference proteome</keyword>
<comment type="caution">
    <text evidence="2">The sequence shown here is derived from an EMBL/GenBank/DDBJ whole genome shotgun (WGS) entry which is preliminary data.</text>
</comment>
<evidence type="ECO:0000313" key="2">
    <source>
        <dbReference type="EMBL" id="KPU44716.1"/>
    </source>
</evidence>
<dbReference type="OrthoDB" id="1908709at2"/>
<dbReference type="RefSeq" id="WP_054874850.1">
    <property type="nucleotide sequence ID" value="NZ_LKET01000029.1"/>
</dbReference>
<dbReference type="EMBL" id="LKET01000029">
    <property type="protein sequence ID" value="KPU44716.1"/>
    <property type="molecule type" value="Genomic_DNA"/>
</dbReference>
<dbReference type="SUPFAM" id="SSF141371">
    <property type="entry name" value="PilZ domain-like"/>
    <property type="match status" value="1"/>
</dbReference>
<organism evidence="2 3">
    <name type="scientific">Oxobacter pfennigii</name>
    <dbReference type="NCBI Taxonomy" id="36849"/>
    <lineage>
        <taxon>Bacteria</taxon>
        <taxon>Bacillati</taxon>
        <taxon>Bacillota</taxon>
        <taxon>Clostridia</taxon>
        <taxon>Eubacteriales</taxon>
        <taxon>Clostridiaceae</taxon>
        <taxon>Oxobacter</taxon>
    </lineage>
</organism>
<protein>
    <submittedName>
        <fullName evidence="2">PilZ domain protein</fullName>
    </submittedName>
</protein>
<dbReference type="AlphaFoldDB" id="A0A0P8WQ98"/>
<dbReference type="STRING" id="36849.OXPF_18020"/>
<reference evidence="2 3" key="1">
    <citation type="submission" date="2015-09" db="EMBL/GenBank/DDBJ databases">
        <title>Genome sequence of Oxobacter pfennigii DSM 3222.</title>
        <authorList>
            <person name="Poehlein A."/>
            <person name="Bengelsdorf F.R."/>
            <person name="Schiel-Bengelsdorf B."/>
            <person name="Duerre P."/>
            <person name="Daniel R."/>
        </authorList>
    </citation>
    <scope>NUCLEOTIDE SEQUENCE [LARGE SCALE GENOMIC DNA]</scope>
    <source>
        <strain evidence="2 3">DSM 3222</strain>
    </source>
</reference>
<evidence type="ECO:0000313" key="3">
    <source>
        <dbReference type="Proteomes" id="UP000050326"/>
    </source>
</evidence>
<evidence type="ECO:0000259" key="1">
    <source>
        <dbReference type="Pfam" id="PF07238"/>
    </source>
</evidence>
<sequence>MFDENNNRREYFRVTFPKSLCAKMSVFKIGNNVISSGSSNVCIGDMSAGGLKFFSNINLPANSNVILEFTIAMLNEIIVLRGYVVRKIEEANGIREYGIKFSIDEDERAVLVNVLNKLSISIRRNISLGNSEFCLNDRAECLINHRYTNKEPAINKHSKK</sequence>
<dbReference type="GO" id="GO:0035438">
    <property type="term" value="F:cyclic-di-GMP binding"/>
    <property type="evidence" value="ECO:0007669"/>
    <property type="project" value="InterPro"/>
</dbReference>
<accession>A0A0P8WQ98</accession>
<dbReference type="Gene3D" id="2.40.10.220">
    <property type="entry name" value="predicted glycosyltransferase like domains"/>
    <property type="match status" value="1"/>
</dbReference>